<dbReference type="SUPFAM" id="SSF103515">
    <property type="entry name" value="Autotransporter"/>
    <property type="match status" value="1"/>
</dbReference>
<keyword evidence="5" id="KW-1185">Reference proteome</keyword>
<dbReference type="InterPro" id="IPR043990">
    <property type="entry name" value="AC_1"/>
</dbReference>
<dbReference type="Proteomes" id="UP000224974">
    <property type="component" value="Unassembled WGS sequence"/>
</dbReference>
<dbReference type="Gene3D" id="2.160.20.20">
    <property type="match status" value="1"/>
</dbReference>
<evidence type="ECO:0000256" key="1">
    <source>
        <dbReference type="ARBA" id="ARBA00022729"/>
    </source>
</evidence>
<dbReference type="GO" id="GO:0019867">
    <property type="term" value="C:outer membrane"/>
    <property type="evidence" value="ECO:0007669"/>
    <property type="project" value="InterPro"/>
</dbReference>
<organism evidence="4 5">
    <name type="scientific">Budvicia aquatica</name>
    <dbReference type="NCBI Taxonomy" id="82979"/>
    <lineage>
        <taxon>Bacteria</taxon>
        <taxon>Pseudomonadati</taxon>
        <taxon>Pseudomonadota</taxon>
        <taxon>Gammaproteobacteria</taxon>
        <taxon>Enterobacterales</taxon>
        <taxon>Budviciaceae</taxon>
        <taxon>Budvicia</taxon>
    </lineage>
</organism>
<name>A0A2C6DK34_9GAMM</name>
<evidence type="ECO:0000313" key="5">
    <source>
        <dbReference type="Proteomes" id="UP000224974"/>
    </source>
</evidence>
<dbReference type="InterPro" id="IPR011050">
    <property type="entry name" value="Pectin_lyase_fold/virulence"/>
</dbReference>
<dbReference type="SUPFAM" id="SSF51126">
    <property type="entry name" value="Pectin lyase-like"/>
    <property type="match status" value="3"/>
</dbReference>
<dbReference type="InterPro" id="IPR024973">
    <property type="entry name" value="ESPR"/>
</dbReference>
<dbReference type="NCBIfam" id="TIGR02601">
    <property type="entry name" value="autotrns_rpt"/>
    <property type="match status" value="1"/>
</dbReference>
<dbReference type="RefSeq" id="WP_029092878.1">
    <property type="nucleotide sequence ID" value="NZ_PDDX01000001.1"/>
</dbReference>
<dbReference type="CDD" id="cd01344">
    <property type="entry name" value="PL2_Passenger_AT"/>
    <property type="match status" value="1"/>
</dbReference>
<dbReference type="InterPro" id="IPR036709">
    <property type="entry name" value="Autotransporte_beta_dom_sf"/>
</dbReference>
<sequence length="3225" mass="329575">MNRIFRVVWNTALGQWVVTSELGRAKVKSATSKTLMGLVLSTLSATALSVPCDISSLTCQLDSNWSATANNYQTGTAVISDGLTYTIDGLKSIAPASGSMITFGSINAAITAGYATGELVSLSDKALELSAKNKNIVVFDPITNSNQVAVVYDEKYFIERTTNQSINSVMVYASGTPNIYYDTRLVSVNHGQADIYNNNNSISASFRNSQLFYADGSTNRAAINWHGASNIAFGWESSSIGNTSVTTSSTAYKGDFIGFNGLSRTVTNLAEFKAYNNWLVSKVESGDLSLSAYDSELSKAYTTTRKSYVVRMLPTDPDPLLLAPAGTVVLLHGKGSNATITLESDGRLFSSSLRGLDNGGVNTSLFRLENGAKGINNGEIVSGFRTAVVYTGSQFINNSRITTGSATGGGEGYGITITGANSEFINNGTFSVIPRFWSTLASQNQSSNMMAIINGNGKATNHGIVNIGSTEGTRGTDYLGPAYGASVSTDGSFLNASDGNMYVGRSENGSDLFAAKGSAGISVGALRSGTVNNQGTITLGTKTNGAYGIGVSSSTTGKIVNSGLITLLGNGGNGSFIPFQNMGIYAYSNAKGVSNTGEIRVGGINNVGLKTAGGGNITSSGEVNILGASDPATGFRNYGAWSEGTNSLIDIAGTINLTGDGAIGAHARNNGTIRLSGAGQVRFYDGENQIGYYVYGSGSNINNTSSGTQNVTTKNSTLMRLDGGASFTGSPAATSIMSASGDHSTVIVATGSGTTVNSGGMTVNVNGHQATGFLVEGGATGTISNTTTINLSGEGAIAGIADGQGYELTGAQTVMTNEQKKETILTAGAVLNSALDGVVGYLAKNMATINNSGDITFTGKNATGVGVQEGAEGINSGNITLGDNGIGLLASADTHDTRLINTGSLTLNGSHSIGISASGIKVTVDMKTDGTSSPTIKMNGDGAVGVKAANGSSVNLDGNVATEFSATAPDQIAFWLNGQSNDGVSSSVNVAASATPYNVSGERSTLFYVDNKASLDGDLTVNVSGKHASGVKVSDDGSLATVGAGSHILVNGDGASGVLVQLAGNVNIASGAAFTLNGSGATVGIVEDSNSQIINGATVTSAAGSQDSTAFIARNNGELNNTGNIDLSAGSKHVAIDVFNGIVTNTGSIKASGTAIHIRGENSVINNSGTIEASDGKAAIELGVDGSLNLAALSGNGTITAKGSADGILLSAGAKGLNVSGTTIDMSDSTSTGVGIHNQAGISGIRLDNTTININDGIGIYTGATLDKTNSGNINVSGGIGLLLQNTDGTATANNLDLSGSDGLFIDISGSGGRGIVANLAGSDRIVDSAVNINVNHSAGGSALDITGATRLNQMGQLISMAGDVIKAGSTGSITNSGKIEAGDRLLSAIVMDGSIDKTLINSGSIKGKLDLIGGENRVTLTDGSTIDGDIALGSGNNNQIALTGTHNSLTGNVTAAGESSIVTLSDNAAITGSIVLGNGNNQVILSDNSLLSGRLSVGSSNNLLTLQDNASIGHFSAANHSHNQVLVKDSATFATLDAGIGGSNSALTFDGADYRLINTSDIQHFNQLNLINGADFTTGVHIQMGDTVTTSGVINIDDRSSLTLNPTADYSLSHLLQGTGLINVVSGSSFNFGPESGQGFNGLVQMNSQYFTLSGFNTSALTNATLAVMENNTTSVGQGSQNLSGLVLNGGTLDFGIHLPNESVTKSFINVTDTLDVTANGNIKIHQGGFENSTPPMVNQTLSLLDQQNETLIQLASAVNVNGGAGNLTLVDQNNLAITDISSAAITQNGALAANAFYDYRLTTDGENGKGLYVAYGLTQLDLIGSGTDKLVINTADSRDKMLSAQVTGSGSLGVLAGNGVDALILSNLNNSYTGITDLQTGTLILGTDWALGQTAALNLALATTLNLNGTKQTVGEINGQNGSTLNVNGGDLTLLHGGSSSGSLTGSGNFSVTDGTLTINNANHSLSATVTLDAAATALLYDINALGTGSVANNGNLTFDAVSGSFANHVSGSGQLNSSNSSNVHLTGDNSSFTGAINIDSTSALTVSETQHVGDAIEIRNANLLRVDNSTDMSLSAAISGTGNLIKTSGGTLSLSGTNSYIGDTLLNAGVVAISSDQNLGHTGNQTILDGGELRITADLTSARNLTLHQNGSVIVDSGVIAQMSGWSDNGNVANGFSKKGDGTLVWNGNNSANTADINVNGGTLEVANLMNLASATGVVNLGINGRLSVRKESSVASDMDFTRRISGQGELLINLGDRTKNFTVNTSALGGSYTGLLTMANGHLSLDANADNLMQHATLKLNGNGSNIGSTKLNGSHTMQGLMLNGGQLEVDYASIDNRPLGHLTVDMLDVSGGGSLAVSTPANLPNPIPASGTSLFDQDDNVHDQIVAANRVNQAGTQIAVTQVDGTPIAPDTLIGLIQNSIQAGNAHYNYMSAVKNDGLYLGYGLTQLDSVIGQSVILENGNAVDNSLGARLTGEGGFTIDVGGTVRIGNVASNYTGATELNRGTVVLITDNAFGQTSELNMLSGTGINLNGNSQTIGHLTSATNSLLDLNLGQLTLVNGGIVNGNLSGKGSLVLAGNTTVFNSNSSGFVGETTINSNATARLTAPQGLGQGVIDNQGLLHIDGARGSLFNSLKGSDGEVLLSNGADITLAGNNSGYAGKFTIESDNSLTAGKTSHLGQSSIDNSGILILDTEALFTVTNQISGNGKLIKRGSGTVQLDGNSVSATLTEIDNGLLLVGGMPTASLSRTVSANLTSDVTIHRDGALGGYGSVNGNVSNAGHLLMGNALTGAGSGQFTINGNYIGNGGTVIFNTELANDGADTDKLIVTGTTSGESHVAVISARGNGAQTSNGIKLIDVAGISAGTFKLQGRAVGGAYEYFLYQGGVDTPDDGDWYLRSVMNSPSPTPDSIYRPESGAYMANIAAARNLFSLRLEDREGRAENSSMWLRQTGSRTQFRDGSGQLKTATNSYVIQGGGEVFSTQFSDTDRLGLGLMMGYGNADSHVHSDRSSYNAKGKVDGYSAGLYATWYQNANSLSGAYVDSWLQYSWLDATVNGEQLSGETYDIDGFSASVETGYRLPVYQSDNGEVFITPQAQLAWNGIKADDNTETGGTRVQSGGNDNIQTRLGIKISRDGVTDVDKSKDRLFTVYAEGNWIYNSQLASATLDGTTLQQSGSRNIGELKLGTEGQLNSGLNLWANVAQQLGDDGYSDTSAMVGIKYRF</sequence>
<dbReference type="PANTHER" id="PTHR12338">
    <property type="entry name" value="AUTOTRANSPORTER"/>
    <property type="match status" value="1"/>
</dbReference>
<dbReference type="InterPro" id="IPR050909">
    <property type="entry name" value="Bact_Autotransporter_VF"/>
</dbReference>
<dbReference type="Pfam" id="PF13018">
    <property type="entry name" value="ESPR"/>
    <property type="match status" value="1"/>
</dbReference>
<dbReference type="InterPro" id="IPR005546">
    <property type="entry name" value="Autotransporte_beta"/>
</dbReference>
<dbReference type="InterPro" id="IPR006315">
    <property type="entry name" value="OM_autotransptr_brl_dom"/>
</dbReference>
<dbReference type="STRING" id="1111728.GCA_000427805_00244"/>
<comment type="caution">
    <text evidence="4">The sequence shown here is derived from an EMBL/GenBank/DDBJ whole genome shotgun (WGS) entry which is preliminary data.</text>
</comment>
<reference evidence="5" key="1">
    <citation type="submission" date="2017-09" db="EMBL/GenBank/DDBJ databases">
        <title>FDA dAtabase for Regulatory Grade micrObial Sequences (FDA-ARGOS): Supporting development and validation of Infectious Disease Dx tests.</title>
        <authorList>
            <person name="Minogue T."/>
            <person name="Wolcott M."/>
            <person name="Wasieloski L."/>
            <person name="Aguilar W."/>
            <person name="Moore D."/>
            <person name="Tallon L."/>
            <person name="Sadzewicz L."/>
            <person name="Ott S."/>
            <person name="Zhao X."/>
            <person name="Nagaraj S."/>
            <person name="Vavikolanu K."/>
            <person name="Aluvathingal J."/>
            <person name="Nadendla S."/>
            <person name="Sichtig H."/>
        </authorList>
    </citation>
    <scope>NUCLEOTIDE SEQUENCE [LARGE SCALE GENOMIC DNA]</scope>
    <source>
        <strain evidence="5">FDAARGOS_387</strain>
    </source>
</reference>
<dbReference type="Pfam" id="PF18883">
    <property type="entry name" value="AC_1"/>
    <property type="match status" value="1"/>
</dbReference>
<keyword evidence="1" id="KW-0732">Signal</keyword>
<dbReference type="Gene3D" id="2.40.128.130">
    <property type="entry name" value="Autotransporter beta-domain"/>
    <property type="match status" value="1"/>
</dbReference>
<evidence type="ECO:0000256" key="2">
    <source>
        <dbReference type="ARBA" id="ARBA00023026"/>
    </source>
</evidence>
<dbReference type="InterPro" id="IPR013425">
    <property type="entry name" value="Autotrns_rpt"/>
</dbReference>
<protein>
    <submittedName>
        <fullName evidence="4">Outer membrane autotransporter barrel domain-containing protein</fullName>
    </submittedName>
</protein>
<dbReference type="InterPro" id="IPR012332">
    <property type="entry name" value="Autotransporter_pectin_lyase_C"/>
</dbReference>
<evidence type="ECO:0000259" key="3">
    <source>
        <dbReference type="PROSITE" id="PS51208"/>
    </source>
</evidence>
<dbReference type="NCBIfam" id="TIGR01414">
    <property type="entry name" value="autotrans_barl"/>
    <property type="match status" value="1"/>
</dbReference>
<evidence type="ECO:0000313" key="4">
    <source>
        <dbReference type="EMBL" id="PHI30678.1"/>
    </source>
</evidence>
<accession>A0A2C6DK34</accession>
<dbReference type="OrthoDB" id="6462569at2"/>
<dbReference type="EMBL" id="PDDX01000001">
    <property type="protein sequence ID" value="PHI30678.1"/>
    <property type="molecule type" value="Genomic_DNA"/>
</dbReference>
<dbReference type="SMART" id="SM00869">
    <property type="entry name" value="Autotransporter"/>
    <property type="match status" value="1"/>
</dbReference>
<keyword evidence="2" id="KW-0843">Virulence</keyword>
<dbReference type="PROSITE" id="PS51208">
    <property type="entry name" value="AUTOTRANSPORTER"/>
    <property type="match status" value="1"/>
</dbReference>
<proteinExistence type="predicted"/>
<dbReference type="PANTHER" id="PTHR12338:SF5">
    <property type="entry name" value="ANTIGEN 43-RELATED"/>
    <property type="match status" value="1"/>
</dbReference>
<gene>
    <name evidence="4" type="ORF">CRN84_15705</name>
</gene>
<feature type="domain" description="Autotransporter" evidence="3">
    <location>
        <begin position="2942"/>
        <end position="3225"/>
    </location>
</feature>